<keyword evidence="1" id="KW-0812">Transmembrane</keyword>
<protein>
    <submittedName>
        <fullName evidence="2">Uncharacterized protein</fullName>
    </submittedName>
</protein>
<reference evidence="2 3" key="1">
    <citation type="submission" date="2015-09" db="EMBL/GenBank/DDBJ databases">
        <authorList>
            <consortium name="Pathogen Informatics"/>
        </authorList>
    </citation>
    <scope>NUCLEOTIDE SEQUENCE [LARGE SCALE GENOMIC DNA]</scope>
    <source>
        <strain evidence="2 3">2789STDY5834875</strain>
    </source>
</reference>
<feature type="transmembrane region" description="Helical" evidence="1">
    <location>
        <begin position="32"/>
        <end position="51"/>
    </location>
</feature>
<dbReference type="RefSeq" id="WP_055216030.1">
    <property type="nucleotide sequence ID" value="NZ_CZBU01000004.1"/>
</dbReference>
<keyword evidence="1" id="KW-1133">Transmembrane helix</keyword>
<name>A0A174YTN8_9FIRM</name>
<dbReference type="AlphaFoldDB" id="A0A174YTN8"/>
<organism evidence="2 3">
    <name type="scientific">Lachnospira eligens</name>
    <dbReference type="NCBI Taxonomy" id="39485"/>
    <lineage>
        <taxon>Bacteria</taxon>
        <taxon>Bacillati</taxon>
        <taxon>Bacillota</taxon>
        <taxon>Clostridia</taxon>
        <taxon>Lachnospirales</taxon>
        <taxon>Lachnospiraceae</taxon>
        <taxon>Lachnospira</taxon>
    </lineage>
</organism>
<gene>
    <name evidence="2" type="ORF">ERS852490_02150</name>
</gene>
<accession>A0A174YTN8</accession>
<evidence type="ECO:0000313" key="2">
    <source>
        <dbReference type="EMBL" id="CUQ78504.1"/>
    </source>
</evidence>
<sequence>MQNDDFNIDVVIAEIKAFAENMHAKNQHKKKVCLRCMMIIPLVFMVLMFTMDTAKVVYLLLWVISLFIFCAYLIVIDYIDDKLARKLNELNIEIKEKQADTSLTDSIKAFLSEVQL</sequence>
<dbReference type="Proteomes" id="UP000095621">
    <property type="component" value="Unassembled WGS sequence"/>
</dbReference>
<evidence type="ECO:0000313" key="3">
    <source>
        <dbReference type="Proteomes" id="UP000095621"/>
    </source>
</evidence>
<proteinExistence type="predicted"/>
<evidence type="ECO:0000256" key="1">
    <source>
        <dbReference type="SAM" id="Phobius"/>
    </source>
</evidence>
<dbReference type="EMBL" id="CZBU01000004">
    <property type="protein sequence ID" value="CUQ78504.1"/>
    <property type="molecule type" value="Genomic_DNA"/>
</dbReference>
<feature type="transmembrane region" description="Helical" evidence="1">
    <location>
        <begin position="57"/>
        <end position="79"/>
    </location>
</feature>
<keyword evidence="1" id="KW-0472">Membrane</keyword>